<dbReference type="Gene3D" id="2.50.20.20">
    <property type="match status" value="1"/>
</dbReference>
<evidence type="ECO:0000256" key="1">
    <source>
        <dbReference type="SAM" id="SignalP"/>
    </source>
</evidence>
<organism evidence="2 3">
    <name type="scientific">Candidatus Wildermuthbacteria bacterium RIFCSPHIGHO2_02_FULL_45_25</name>
    <dbReference type="NCBI Taxonomy" id="1802450"/>
    <lineage>
        <taxon>Bacteria</taxon>
        <taxon>Candidatus Wildermuthiibacteriota</taxon>
    </lineage>
</organism>
<name>A0A1G2R0T3_9BACT</name>
<evidence type="ECO:0000313" key="2">
    <source>
        <dbReference type="EMBL" id="OHA66430.1"/>
    </source>
</evidence>
<feature type="chain" id="PRO_5009584174" description="CYTH domain-containing protein" evidence="1">
    <location>
        <begin position="22"/>
        <end position="330"/>
    </location>
</feature>
<keyword evidence="1" id="KW-0732">Signal</keyword>
<dbReference type="AlphaFoldDB" id="A0A1G2R0T3"/>
<evidence type="ECO:0000313" key="3">
    <source>
        <dbReference type="Proteomes" id="UP000178092"/>
    </source>
</evidence>
<proteinExistence type="predicted"/>
<dbReference type="EMBL" id="MHTV01000033">
    <property type="protein sequence ID" value="OHA66430.1"/>
    <property type="molecule type" value="Genomic_DNA"/>
</dbReference>
<dbReference type="Proteomes" id="UP000178092">
    <property type="component" value="Unassembled WGS sequence"/>
</dbReference>
<gene>
    <name evidence="2" type="ORF">A3C04_01230</name>
</gene>
<protein>
    <recommendedName>
        <fullName evidence="4">CYTH domain-containing protein</fullName>
    </recommendedName>
</protein>
<feature type="signal peptide" evidence="1">
    <location>
        <begin position="1"/>
        <end position="21"/>
    </location>
</feature>
<comment type="caution">
    <text evidence="2">The sequence shown here is derived from an EMBL/GenBank/DDBJ whole genome shotgun (WGS) entry which is preliminary data.</text>
</comment>
<sequence length="330" mass="37237">MNIKKIAVIASIAGFAGIALASQALLVTRVWDPQWNPYRPSFQRILEGAKNKDAGIESARMDIDLDVRAKQEGADVFRIMIGLEGVATQSSEIDGKFQGTMNVGVSGEGITFEGAGEIIVTDEENLYVKITKFPALSFLEMYLGMNAEMFKNQWIRIPIEEVGASTGMMLEQEKKFLKKAEELFYDQAKSYLVKELPDEKIRGEKTYHYQITFTGSDIADIVQEANKESGIEGNKSEEMVEEMRNMGEMSVDLWLSNRNFYPYRISFEKELNAKIFDETASETDSVSVKAGVEIWDYNVPVESIDAPENAKTVEEIFGAFQYLYGTEEYR</sequence>
<evidence type="ECO:0008006" key="4">
    <source>
        <dbReference type="Google" id="ProtNLM"/>
    </source>
</evidence>
<reference evidence="2 3" key="1">
    <citation type="journal article" date="2016" name="Nat. Commun.">
        <title>Thousands of microbial genomes shed light on interconnected biogeochemical processes in an aquifer system.</title>
        <authorList>
            <person name="Anantharaman K."/>
            <person name="Brown C.T."/>
            <person name="Hug L.A."/>
            <person name="Sharon I."/>
            <person name="Castelle C.J."/>
            <person name="Probst A.J."/>
            <person name="Thomas B.C."/>
            <person name="Singh A."/>
            <person name="Wilkins M.J."/>
            <person name="Karaoz U."/>
            <person name="Brodie E.L."/>
            <person name="Williams K.H."/>
            <person name="Hubbard S.S."/>
            <person name="Banfield J.F."/>
        </authorList>
    </citation>
    <scope>NUCLEOTIDE SEQUENCE [LARGE SCALE GENOMIC DNA]</scope>
</reference>
<accession>A0A1G2R0T3</accession>